<organism evidence="1 2">
    <name type="scientific">Argiope bruennichi</name>
    <name type="common">Wasp spider</name>
    <name type="synonym">Aranea bruennichi</name>
    <dbReference type="NCBI Taxonomy" id="94029"/>
    <lineage>
        <taxon>Eukaryota</taxon>
        <taxon>Metazoa</taxon>
        <taxon>Ecdysozoa</taxon>
        <taxon>Arthropoda</taxon>
        <taxon>Chelicerata</taxon>
        <taxon>Arachnida</taxon>
        <taxon>Araneae</taxon>
        <taxon>Araneomorphae</taxon>
        <taxon>Entelegynae</taxon>
        <taxon>Araneoidea</taxon>
        <taxon>Araneidae</taxon>
        <taxon>Argiope</taxon>
    </lineage>
</organism>
<protein>
    <submittedName>
        <fullName evidence="1">Uncharacterized protein</fullName>
    </submittedName>
</protein>
<comment type="caution">
    <text evidence="1">The sequence shown here is derived from an EMBL/GenBank/DDBJ whole genome shotgun (WGS) entry which is preliminary data.</text>
</comment>
<dbReference type="AlphaFoldDB" id="A0A8T0FUH6"/>
<evidence type="ECO:0000313" key="2">
    <source>
        <dbReference type="Proteomes" id="UP000807504"/>
    </source>
</evidence>
<gene>
    <name evidence="1" type="ORF">HNY73_002409</name>
</gene>
<reference evidence="1" key="2">
    <citation type="submission" date="2020-06" db="EMBL/GenBank/DDBJ databases">
        <authorList>
            <person name="Sheffer M."/>
        </authorList>
    </citation>
    <scope>NUCLEOTIDE SEQUENCE</scope>
</reference>
<reference evidence="1" key="1">
    <citation type="journal article" date="2020" name="bioRxiv">
        <title>Chromosome-level reference genome of the European wasp spider Argiope bruennichi: a resource for studies on range expansion and evolutionary adaptation.</title>
        <authorList>
            <person name="Sheffer M.M."/>
            <person name="Hoppe A."/>
            <person name="Krehenwinkel H."/>
            <person name="Uhl G."/>
            <person name="Kuss A.W."/>
            <person name="Jensen L."/>
            <person name="Jensen C."/>
            <person name="Gillespie R.G."/>
            <person name="Hoff K.J."/>
            <person name="Prost S."/>
        </authorList>
    </citation>
    <scope>NUCLEOTIDE SEQUENCE</scope>
</reference>
<sequence length="86" mass="10030">MTKVQFLESSKRNKYHHSKEQDRTLLANITRLALIDETKSIFDFPQFLSSQYWRQLPETKVATTSPNRIVIHPSSESPAPEITWTL</sequence>
<accession>A0A8T0FUH6</accession>
<keyword evidence="2" id="KW-1185">Reference proteome</keyword>
<proteinExistence type="predicted"/>
<name>A0A8T0FUH6_ARGBR</name>
<dbReference type="Proteomes" id="UP000807504">
    <property type="component" value="Unassembled WGS sequence"/>
</dbReference>
<dbReference type="EMBL" id="JABXBU010000002">
    <property type="protein sequence ID" value="KAF8794426.1"/>
    <property type="molecule type" value="Genomic_DNA"/>
</dbReference>
<evidence type="ECO:0000313" key="1">
    <source>
        <dbReference type="EMBL" id="KAF8794426.1"/>
    </source>
</evidence>